<dbReference type="PROSITE" id="PS51747">
    <property type="entry name" value="CYT_DCMP_DEAMINASES_2"/>
    <property type="match status" value="1"/>
</dbReference>
<keyword evidence="1" id="KW-0378">Hydrolase</keyword>
<evidence type="ECO:0000313" key="4">
    <source>
        <dbReference type="Proteomes" id="UP001158297"/>
    </source>
</evidence>
<dbReference type="GO" id="GO:0004132">
    <property type="term" value="F:dCMP deaminase activity"/>
    <property type="evidence" value="ECO:0007669"/>
    <property type="project" value="TreeGrafter"/>
</dbReference>
<dbReference type="InterPro" id="IPR015517">
    <property type="entry name" value="dCMP_deaminase-rel"/>
</dbReference>
<dbReference type="PANTHER" id="PTHR11086:SF18">
    <property type="entry name" value="DEOXYCYTIDYLATE DEAMINASE"/>
    <property type="match status" value="1"/>
</dbReference>
<reference evidence="3" key="1">
    <citation type="submission" date="2022-09" db="EMBL/GenBank/DDBJ databases">
        <title>Intensive care unit water sources are persistently colonized with multi-drug resistant bacteria and are the site of extensive horizontal gene transfer of antibiotic resistance genes.</title>
        <authorList>
            <person name="Diorio-Toth L."/>
        </authorList>
    </citation>
    <scope>NUCLEOTIDE SEQUENCE</scope>
    <source>
        <strain evidence="3">GD04130</strain>
    </source>
</reference>
<dbReference type="NCBIfam" id="NF041025">
    <property type="entry name" value="antiphage_deaminase"/>
    <property type="match status" value="1"/>
</dbReference>
<dbReference type="Gene3D" id="3.40.50.300">
    <property type="entry name" value="P-loop containing nucleotide triphosphate hydrolases"/>
    <property type="match status" value="1"/>
</dbReference>
<dbReference type="InterPro" id="IPR027417">
    <property type="entry name" value="P-loop_NTPase"/>
</dbReference>
<evidence type="ECO:0000259" key="2">
    <source>
        <dbReference type="PROSITE" id="PS51747"/>
    </source>
</evidence>
<evidence type="ECO:0000313" key="3">
    <source>
        <dbReference type="EMBL" id="MDH0363603.1"/>
    </source>
</evidence>
<gene>
    <name evidence="3" type="ORF">N7330_11140</name>
</gene>
<evidence type="ECO:0000256" key="1">
    <source>
        <dbReference type="ARBA" id="ARBA00022801"/>
    </source>
</evidence>
<dbReference type="RefSeq" id="WP_279860193.1">
    <property type="nucleotide sequence ID" value="NZ_JAODZU010000012.1"/>
</dbReference>
<dbReference type="PANTHER" id="PTHR11086">
    <property type="entry name" value="DEOXYCYTIDYLATE DEAMINASE-RELATED"/>
    <property type="match status" value="1"/>
</dbReference>
<sequence length="585" mass="66777">MNESFQSQQTIISKLFNERSNFILLGLTGRTGSGCTSASLILEEKTPLNLSNEDLKYKDNYFYQGFDSIRQKITADYISKNYTPFITIKVSDLISAYILQLPKNEIAKYLQHITKSTKSAELAKLIRNGAFTNNSIVKHQIFKEINTSILNHSKELSLTPRHLSKFFSYMKSIKKFTSDFKKDLNSISSDLYVKLYQDAGNLIRKEGSIKNYSNPQFHPASVYSLPESINRCIKTIRSINGQAGSYIAIDAIRNPYEAKFFKDRYSAFYLVSINATNEDRKSYLQDMHKYTTDQFERLDSIESGKFDGKKEDKPSYFDFINQNIKKCSEIADIHIFNPRSNIKNTNILRSQLYWYISLIKKPGICTPTKIERNMQIAFAAKLNSGCISRQVGAVVTDSNQSVKSVGWNDVAEGQVSCGFRNYHGLLTSFDNKIYSNYELKNNEIRSKAAEKFEILNNKLNNSGKYLSYCFKELKNSIDDNKNQVHTRALHAEENAFLQLAKYGNSPIQGGNLYTTASPCELCAKKAYQLGIKNIYYIDPYPGISLEHIIETGTNSPSLVQFRGALGRAYHSLYEQIIPYKDELDY</sequence>
<dbReference type="GO" id="GO:0005737">
    <property type="term" value="C:cytoplasm"/>
    <property type="evidence" value="ECO:0007669"/>
    <property type="project" value="TreeGrafter"/>
</dbReference>
<proteinExistence type="predicted"/>
<dbReference type="Proteomes" id="UP001158297">
    <property type="component" value="Unassembled WGS sequence"/>
</dbReference>
<feature type="domain" description="CMP/dCMP-type deaminase" evidence="2">
    <location>
        <begin position="368"/>
        <end position="566"/>
    </location>
</feature>
<protein>
    <submittedName>
        <fullName evidence="3">Anti-phage dCTP deaminase</fullName>
    </submittedName>
</protein>
<accession>A0AA42L2L3</accession>
<dbReference type="EMBL" id="JAODZU010000012">
    <property type="protein sequence ID" value="MDH0363603.1"/>
    <property type="molecule type" value="Genomic_DNA"/>
</dbReference>
<dbReference type="InterPro" id="IPR002125">
    <property type="entry name" value="CMP_dCMP_dom"/>
</dbReference>
<dbReference type="SUPFAM" id="SSF53927">
    <property type="entry name" value="Cytidine deaminase-like"/>
    <property type="match status" value="1"/>
</dbReference>
<dbReference type="Gene3D" id="3.40.140.10">
    <property type="entry name" value="Cytidine Deaminase, domain 2"/>
    <property type="match status" value="1"/>
</dbReference>
<dbReference type="Pfam" id="PF00383">
    <property type="entry name" value="dCMP_cyt_deam_1"/>
    <property type="match status" value="1"/>
</dbReference>
<dbReference type="InterPro" id="IPR016193">
    <property type="entry name" value="Cytidine_deaminase-like"/>
</dbReference>
<name>A0AA42L2L3_9BURK</name>
<organism evidence="3 4">
    <name type="scientific">Comamonas aquatica</name>
    <dbReference type="NCBI Taxonomy" id="225991"/>
    <lineage>
        <taxon>Bacteria</taxon>
        <taxon>Pseudomonadati</taxon>
        <taxon>Pseudomonadota</taxon>
        <taxon>Betaproteobacteria</taxon>
        <taxon>Burkholderiales</taxon>
        <taxon>Comamonadaceae</taxon>
        <taxon>Comamonas</taxon>
    </lineage>
</organism>
<feature type="non-terminal residue" evidence="3">
    <location>
        <position position="585"/>
    </location>
</feature>
<comment type="caution">
    <text evidence="3">The sequence shown here is derived from an EMBL/GenBank/DDBJ whole genome shotgun (WGS) entry which is preliminary data.</text>
</comment>
<dbReference type="AlphaFoldDB" id="A0AA42L2L3"/>